<dbReference type="InterPro" id="IPR036866">
    <property type="entry name" value="RibonucZ/Hydroxyglut_hydro"/>
</dbReference>
<dbReference type="EMBL" id="LR877162">
    <property type="protein sequence ID" value="CAD2220777.1"/>
    <property type="molecule type" value="Genomic_DNA"/>
</dbReference>
<accession>A0A7G2CNU7</accession>
<reference evidence="2 3" key="1">
    <citation type="submission" date="2020-08" db="EMBL/GenBank/DDBJ databases">
        <authorList>
            <person name="Newling K."/>
            <person name="Davey J."/>
            <person name="Forrester S."/>
        </authorList>
    </citation>
    <scope>NUCLEOTIDE SEQUENCE [LARGE SCALE GENOMIC DNA]</scope>
    <source>
        <strain evidence="3">Crithidia deanei Carvalho (ATCC PRA-265)</strain>
    </source>
</reference>
<feature type="compositionally biased region" description="Basic and acidic residues" evidence="1">
    <location>
        <begin position="31"/>
        <end position="48"/>
    </location>
</feature>
<dbReference type="Gene3D" id="3.60.15.10">
    <property type="entry name" value="Ribonuclease Z/Hydroxyacylglutathione hydrolase-like"/>
    <property type="match status" value="1"/>
</dbReference>
<gene>
    <name evidence="2" type="ORF">ADEAN_000830000</name>
</gene>
<name>A0A7G2CNU7_9TRYP</name>
<protein>
    <submittedName>
        <fullName evidence="2">Uncharacterized protein</fullName>
    </submittedName>
</protein>
<evidence type="ECO:0000256" key="1">
    <source>
        <dbReference type="SAM" id="MobiDB-lite"/>
    </source>
</evidence>
<organism evidence="2 3">
    <name type="scientific">Angomonas deanei</name>
    <dbReference type="NCBI Taxonomy" id="59799"/>
    <lineage>
        <taxon>Eukaryota</taxon>
        <taxon>Discoba</taxon>
        <taxon>Euglenozoa</taxon>
        <taxon>Kinetoplastea</taxon>
        <taxon>Metakinetoplastina</taxon>
        <taxon>Trypanosomatida</taxon>
        <taxon>Trypanosomatidae</taxon>
        <taxon>Strigomonadinae</taxon>
        <taxon>Angomonas</taxon>
    </lineage>
</organism>
<keyword evidence="3" id="KW-1185">Reference proteome</keyword>
<sequence length="275" mass="30832">MPIAADFKTLTSVHRVFPYLFSQAQFDAIAKEEEERASNPGKEVKPSRTQEGAAVGSGWNFREKNTTWTAALQFNCFHSLEKESLLITARHKVDQSKNGTLSLPAAEAAKFTAPFHFVPIGVLHGKNYYSNAFVFRLSPSPCKGTPLFLLYVSDVSFIDHAEFGRQVRESQLQLLSETERQSYQQTIEKEGYPPVEVLVLDMLSDRPYVSHVSVGESVAIATAIGARHTYFVGMSHSLEYTETNERLRNMNVADRMEMGYDGCVVYDAQRTSSNI</sequence>
<dbReference type="AlphaFoldDB" id="A0A7G2CNU7"/>
<proteinExistence type="predicted"/>
<evidence type="ECO:0000313" key="3">
    <source>
        <dbReference type="Proteomes" id="UP000515908"/>
    </source>
</evidence>
<dbReference type="OrthoDB" id="341300at2759"/>
<dbReference type="VEuPathDB" id="TriTrypDB:ADEAN_000830000"/>
<evidence type="ECO:0000313" key="2">
    <source>
        <dbReference type="EMBL" id="CAD2220777.1"/>
    </source>
</evidence>
<dbReference type="PANTHER" id="PTHR42663:SF6">
    <property type="entry name" value="HYDROLASE C777.06C-RELATED"/>
    <property type="match status" value="1"/>
</dbReference>
<dbReference type="Proteomes" id="UP000515908">
    <property type="component" value="Chromosome 18"/>
</dbReference>
<dbReference type="PANTHER" id="PTHR42663">
    <property type="entry name" value="HYDROLASE C777.06C-RELATED-RELATED"/>
    <property type="match status" value="1"/>
</dbReference>
<feature type="region of interest" description="Disordered" evidence="1">
    <location>
        <begin position="31"/>
        <end position="55"/>
    </location>
</feature>